<dbReference type="EMBL" id="MN739437">
    <property type="protein sequence ID" value="QHT04731.1"/>
    <property type="molecule type" value="Genomic_DNA"/>
</dbReference>
<organism evidence="1">
    <name type="scientific">viral metagenome</name>
    <dbReference type="NCBI Taxonomy" id="1070528"/>
    <lineage>
        <taxon>unclassified sequences</taxon>
        <taxon>metagenomes</taxon>
        <taxon>organismal metagenomes</taxon>
    </lineage>
</organism>
<protein>
    <submittedName>
        <fullName evidence="1">Uncharacterized protein</fullName>
    </submittedName>
</protein>
<sequence length="112" mass="12834">MNVTPTGVFSSKSDTYLTVYIRLEEGEGCIEIKIEPGQTKQEKEKDILHKVANYLQTLYDHHPNQRAEYAEDNIHHHRKHSAGSNALSEAYVKLLYTTGNLKFGKEFSRIIV</sequence>
<reference evidence="1" key="1">
    <citation type="journal article" date="2020" name="Nature">
        <title>Giant virus diversity and host interactions through global metagenomics.</title>
        <authorList>
            <person name="Schulz F."/>
            <person name="Roux S."/>
            <person name="Paez-Espino D."/>
            <person name="Jungbluth S."/>
            <person name="Walsh D.A."/>
            <person name="Denef V.J."/>
            <person name="McMahon K.D."/>
            <person name="Konstantinidis K.T."/>
            <person name="Eloe-Fadrosh E.A."/>
            <person name="Kyrpides N.C."/>
            <person name="Woyke T."/>
        </authorList>
    </citation>
    <scope>NUCLEOTIDE SEQUENCE</scope>
    <source>
        <strain evidence="1">GVMAG-M-3300021343-4</strain>
    </source>
</reference>
<name>A0A6C0CJT4_9ZZZZ</name>
<accession>A0A6C0CJT4</accession>
<dbReference type="AlphaFoldDB" id="A0A6C0CJT4"/>
<evidence type="ECO:0000313" key="1">
    <source>
        <dbReference type="EMBL" id="QHT04731.1"/>
    </source>
</evidence>
<proteinExistence type="predicted"/>